<evidence type="ECO:0000313" key="1">
    <source>
        <dbReference type="EMBL" id="PHV72211.1"/>
    </source>
</evidence>
<protein>
    <submittedName>
        <fullName evidence="1">Uncharacterized protein</fullName>
    </submittedName>
</protein>
<name>A0AC61DG95_9FIRM</name>
<accession>A0AC61DG95</accession>
<evidence type="ECO:0000313" key="2">
    <source>
        <dbReference type="Proteomes" id="UP000224460"/>
    </source>
</evidence>
<organism evidence="1 2">
    <name type="scientific">Sporanaerobium hydrogeniformans</name>
    <dbReference type="NCBI Taxonomy" id="3072179"/>
    <lineage>
        <taxon>Bacteria</taxon>
        <taxon>Bacillati</taxon>
        <taxon>Bacillota</taxon>
        <taxon>Clostridia</taxon>
        <taxon>Lachnospirales</taxon>
        <taxon>Lachnospiraceae</taxon>
        <taxon>Sporanaerobium</taxon>
    </lineage>
</organism>
<dbReference type="Proteomes" id="UP000224460">
    <property type="component" value="Unassembled WGS sequence"/>
</dbReference>
<comment type="caution">
    <text evidence="1">The sequence shown here is derived from an EMBL/GenBank/DDBJ whole genome shotgun (WGS) entry which is preliminary data.</text>
</comment>
<proteinExistence type="predicted"/>
<reference evidence="1" key="1">
    <citation type="submission" date="2017-10" db="EMBL/GenBank/DDBJ databases">
        <title>Genome sequence of cellulolytic Lachnospiraceae bacterium XHS1971 isolated from hotspring sediment.</title>
        <authorList>
            <person name="Vasudevan G."/>
            <person name="Joshi A.J."/>
            <person name="Hivarkar S."/>
            <person name="Lanjekar V.B."/>
            <person name="Dhakephalkar P.K."/>
            <person name="Dagar S."/>
        </authorList>
    </citation>
    <scope>NUCLEOTIDE SEQUENCE</scope>
    <source>
        <strain evidence="1">XHS1971</strain>
    </source>
</reference>
<gene>
    <name evidence="1" type="ORF">CS063_01680</name>
</gene>
<keyword evidence="2" id="KW-1185">Reference proteome</keyword>
<dbReference type="EMBL" id="PEDL01000001">
    <property type="protein sequence ID" value="PHV72211.1"/>
    <property type="molecule type" value="Genomic_DNA"/>
</dbReference>
<sequence length="232" mass="27749">MPYSNLSRDFIELMQVYPMAEQMINELSIDNELLLFGGSVREYLESGFRNIPRDFDIVIKKKRKNSLEDILCKYPHKKNRFGGYKVRINSLEFDIWKLEDTWAFVNNKVKASEENLVNTVFLNLDAIVYNLEKEMLYDEIYKQAKQEQCLNIVLHENPHLDLNILRAINFAEKYNMSLSEELRYMISELIQENNNYYERLYSIQFNHYGSEKFTKIEINNYLHKLIDNQLSV</sequence>